<protein>
    <submittedName>
        <fullName evidence="2">Uncharacterized protein</fullName>
    </submittedName>
</protein>
<proteinExistence type="predicted"/>
<reference evidence="2" key="1">
    <citation type="submission" date="2022-11" db="UniProtKB">
        <authorList>
            <consortium name="WormBaseParasite"/>
        </authorList>
    </citation>
    <scope>IDENTIFICATION</scope>
</reference>
<evidence type="ECO:0000313" key="1">
    <source>
        <dbReference type="Proteomes" id="UP000887565"/>
    </source>
</evidence>
<evidence type="ECO:0000313" key="2">
    <source>
        <dbReference type="WBParaSite" id="nRc.2.0.1.t16505-RA"/>
    </source>
</evidence>
<organism evidence="1 2">
    <name type="scientific">Romanomermis culicivorax</name>
    <name type="common">Nematode worm</name>
    <dbReference type="NCBI Taxonomy" id="13658"/>
    <lineage>
        <taxon>Eukaryota</taxon>
        <taxon>Metazoa</taxon>
        <taxon>Ecdysozoa</taxon>
        <taxon>Nematoda</taxon>
        <taxon>Enoplea</taxon>
        <taxon>Dorylaimia</taxon>
        <taxon>Mermithida</taxon>
        <taxon>Mermithoidea</taxon>
        <taxon>Mermithidae</taxon>
        <taxon>Romanomermis</taxon>
    </lineage>
</organism>
<dbReference type="Proteomes" id="UP000887565">
    <property type="component" value="Unplaced"/>
</dbReference>
<accession>A0A915IRL1</accession>
<name>A0A915IRL1_ROMCU</name>
<sequence length="65" mass="7529">MIDAIAPPNDKLNRSIFSFAAPYCKDALKFDFPNVLELLCKLSKGHIMSINYKRDWCEMSSRKFV</sequence>
<dbReference type="AlphaFoldDB" id="A0A915IRL1"/>
<dbReference type="WBParaSite" id="nRc.2.0.1.t16505-RA">
    <property type="protein sequence ID" value="nRc.2.0.1.t16505-RA"/>
    <property type="gene ID" value="nRc.2.0.1.g16505"/>
</dbReference>
<keyword evidence="1" id="KW-1185">Reference proteome</keyword>